<gene>
    <name evidence="2" type="ORF">AWW68_19255</name>
</gene>
<evidence type="ECO:0000313" key="3">
    <source>
        <dbReference type="Proteomes" id="UP000075606"/>
    </source>
</evidence>
<dbReference type="Gene3D" id="3.20.80.10">
    <property type="entry name" value="Regulatory factor, effector binding domain"/>
    <property type="match status" value="1"/>
</dbReference>
<evidence type="ECO:0000259" key="1">
    <source>
        <dbReference type="SMART" id="SM00871"/>
    </source>
</evidence>
<dbReference type="EMBL" id="LRPC01000005">
    <property type="protein sequence ID" value="KYG76849.1"/>
    <property type="molecule type" value="Genomic_DNA"/>
</dbReference>
<dbReference type="SMART" id="SM00871">
    <property type="entry name" value="AraC_E_bind"/>
    <property type="match status" value="1"/>
</dbReference>
<dbReference type="OrthoDB" id="9801008at2"/>
<dbReference type="Proteomes" id="UP000075606">
    <property type="component" value="Unassembled WGS sequence"/>
</dbReference>
<dbReference type="STRING" id="333140.AWW68_19255"/>
<proteinExistence type="predicted"/>
<dbReference type="InterPro" id="IPR010499">
    <property type="entry name" value="AraC_E-bd"/>
</dbReference>
<feature type="domain" description="AraC effector-binding" evidence="1">
    <location>
        <begin position="1"/>
        <end position="153"/>
    </location>
</feature>
<dbReference type="PANTHER" id="PTHR36444">
    <property type="entry name" value="TRANSCRIPTIONAL REGULATOR PROTEIN YOBU-RELATED"/>
    <property type="match status" value="1"/>
</dbReference>
<dbReference type="InterPro" id="IPR029441">
    <property type="entry name" value="Cass2"/>
</dbReference>
<dbReference type="Pfam" id="PF14526">
    <property type="entry name" value="Cass2"/>
    <property type="match status" value="1"/>
</dbReference>
<organism evidence="2 3">
    <name type="scientific">Roseivirga spongicola</name>
    <dbReference type="NCBI Taxonomy" id="333140"/>
    <lineage>
        <taxon>Bacteria</taxon>
        <taxon>Pseudomonadati</taxon>
        <taxon>Bacteroidota</taxon>
        <taxon>Cytophagia</taxon>
        <taxon>Cytophagales</taxon>
        <taxon>Roseivirgaceae</taxon>
        <taxon>Roseivirga</taxon>
    </lineage>
</organism>
<comment type="caution">
    <text evidence="2">The sequence shown here is derived from an EMBL/GenBank/DDBJ whole genome shotgun (WGS) entry which is preliminary data.</text>
</comment>
<keyword evidence="3" id="KW-1185">Reference proteome</keyword>
<dbReference type="SUPFAM" id="SSF55136">
    <property type="entry name" value="Probable bacterial effector-binding domain"/>
    <property type="match status" value="1"/>
</dbReference>
<sequence>MKNTQLEPIRLIGLRLAGKTSNENGQSSKDCGELWQKFEKEAIADQIAGKLNNAIYAVYFDYDGDENQPFSYFIGCAVPENVTVPTGLQTLTIPSQTYQRFLAKGVMPECITDIWKSIWSSNVNRSFTFDFEVYDERSANWSDAEVDVFIAID</sequence>
<dbReference type="InterPro" id="IPR011256">
    <property type="entry name" value="Reg_factor_effector_dom_sf"/>
</dbReference>
<protein>
    <submittedName>
        <fullName evidence="2">Transcriptional regulator</fullName>
    </submittedName>
</protein>
<dbReference type="InterPro" id="IPR053182">
    <property type="entry name" value="YobU-like_regulator"/>
</dbReference>
<reference evidence="2 3" key="1">
    <citation type="submission" date="2016-01" db="EMBL/GenBank/DDBJ databases">
        <title>Genome sequencing of Roseivirga spongicola UST030701-084.</title>
        <authorList>
            <person name="Selvaratnam C."/>
            <person name="Thevarajoo S."/>
            <person name="Goh K.M."/>
            <person name="Ee R."/>
            <person name="Chan K.-G."/>
            <person name="Chong C.S."/>
        </authorList>
    </citation>
    <scope>NUCLEOTIDE SEQUENCE [LARGE SCALE GENOMIC DNA]</scope>
    <source>
        <strain evidence="2 3">UST030701-084</strain>
    </source>
</reference>
<dbReference type="AlphaFoldDB" id="A0A150XDN0"/>
<dbReference type="PANTHER" id="PTHR36444:SF2">
    <property type="entry name" value="TRANSCRIPTIONAL REGULATOR PROTEIN YOBU-RELATED"/>
    <property type="match status" value="1"/>
</dbReference>
<dbReference type="RefSeq" id="WP_068218857.1">
    <property type="nucleotide sequence ID" value="NZ_LRPC01000005.1"/>
</dbReference>
<evidence type="ECO:0000313" key="2">
    <source>
        <dbReference type="EMBL" id="KYG76849.1"/>
    </source>
</evidence>
<name>A0A150XDN0_9BACT</name>
<accession>A0A150XDN0</accession>